<comment type="caution">
    <text evidence="2">The sequence shown here is derived from an EMBL/GenBank/DDBJ whole genome shotgun (WGS) entry which is preliminary data.</text>
</comment>
<feature type="chain" id="PRO_5035430360" evidence="1">
    <location>
        <begin position="22"/>
        <end position="129"/>
    </location>
</feature>
<dbReference type="AlphaFoldDB" id="A0A8K0GDE3"/>
<accession>A0A8K0GDE3</accession>
<name>A0A8K0GDE3_IGNLU</name>
<evidence type="ECO:0000256" key="1">
    <source>
        <dbReference type="SAM" id="SignalP"/>
    </source>
</evidence>
<feature type="signal peptide" evidence="1">
    <location>
        <begin position="1"/>
        <end position="21"/>
    </location>
</feature>
<dbReference type="EMBL" id="VTPC01007257">
    <property type="protein sequence ID" value="KAF2894178.1"/>
    <property type="molecule type" value="Genomic_DNA"/>
</dbReference>
<proteinExistence type="predicted"/>
<keyword evidence="1" id="KW-0732">Signal</keyword>
<dbReference type="Proteomes" id="UP000801492">
    <property type="component" value="Unassembled WGS sequence"/>
</dbReference>
<protein>
    <submittedName>
        <fullName evidence="2">Uncharacterized protein</fullName>
    </submittedName>
</protein>
<gene>
    <name evidence="2" type="ORF">ILUMI_11996</name>
</gene>
<organism evidence="2 3">
    <name type="scientific">Ignelater luminosus</name>
    <name type="common">Cucubano</name>
    <name type="synonym">Pyrophorus luminosus</name>
    <dbReference type="NCBI Taxonomy" id="2038154"/>
    <lineage>
        <taxon>Eukaryota</taxon>
        <taxon>Metazoa</taxon>
        <taxon>Ecdysozoa</taxon>
        <taxon>Arthropoda</taxon>
        <taxon>Hexapoda</taxon>
        <taxon>Insecta</taxon>
        <taxon>Pterygota</taxon>
        <taxon>Neoptera</taxon>
        <taxon>Endopterygota</taxon>
        <taxon>Coleoptera</taxon>
        <taxon>Polyphaga</taxon>
        <taxon>Elateriformia</taxon>
        <taxon>Elateroidea</taxon>
        <taxon>Elateridae</taxon>
        <taxon>Agrypninae</taxon>
        <taxon>Pyrophorini</taxon>
        <taxon>Ignelater</taxon>
    </lineage>
</organism>
<reference evidence="2" key="1">
    <citation type="submission" date="2019-08" db="EMBL/GenBank/DDBJ databases">
        <title>The genome of the North American firefly Photinus pyralis.</title>
        <authorList>
            <consortium name="Photinus pyralis genome working group"/>
            <person name="Fallon T.R."/>
            <person name="Sander Lower S.E."/>
            <person name="Weng J.-K."/>
        </authorList>
    </citation>
    <scope>NUCLEOTIDE SEQUENCE</scope>
    <source>
        <strain evidence="2">TRF0915ILg1</strain>
        <tissue evidence="2">Whole body</tissue>
    </source>
</reference>
<sequence>MTSLKVALFLVVVTVLSSVDCKPTHCERWNGDSQFRCAKDNYREDTVLVRNRANGNVSFKVGKWISYCGKGGTNYSDKLYTLNSGASVKVEFGEAGPGVCHELFVYDCKINNMSSNCLNAVIVSPDLIK</sequence>
<dbReference type="OrthoDB" id="7971361at2759"/>
<keyword evidence="3" id="KW-1185">Reference proteome</keyword>
<evidence type="ECO:0000313" key="2">
    <source>
        <dbReference type="EMBL" id="KAF2894178.1"/>
    </source>
</evidence>
<evidence type="ECO:0000313" key="3">
    <source>
        <dbReference type="Proteomes" id="UP000801492"/>
    </source>
</evidence>